<feature type="domain" description="ERV/ALR sulfhydryl oxidase" evidence="7">
    <location>
        <begin position="86"/>
        <end position="186"/>
    </location>
</feature>
<dbReference type="Proteomes" id="UP000320475">
    <property type="component" value="Unassembled WGS sequence"/>
</dbReference>
<evidence type="ECO:0000256" key="3">
    <source>
        <dbReference type="ARBA" id="ARBA00022827"/>
    </source>
</evidence>
<comment type="catalytic activity">
    <reaction evidence="6">
        <text>2 R'C(R)SH + O2 = R'C(R)S-S(R)CR' + H2O2</text>
        <dbReference type="Rhea" id="RHEA:17357"/>
        <dbReference type="ChEBI" id="CHEBI:15379"/>
        <dbReference type="ChEBI" id="CHEBI:16240"/>
        <dbReference type="ChEBI" id="CHEBI:16520"/>
        <dbReference type="ChEBI" id="CHEBI:17412"/>
        <dbReference type="EC" id="1.8.3.2"/>
    </reaction>
</comment>
<dbReference type="EMBL" id="QEAM01000198">
    <property type="protein sequence ID" value="TPX44086.1"/>
    <property type="molecule type" value="Genomic_DNA"/>
</dbReference>
<evidence type="ECO:0000313" key="8">
    <source>
        <dbReference type="EMBL" id="TPX44086.1"/>
    </source>
</evidence>
<evidence type="ECO:0000313" key="10">
    <source>
        <dbReference type="Proteomes" id="UP000317494"/>
    </source>
</evidence>
<dbReference type="VEuPathDB" id="FungiDB:SeMB42_g01338"/>
<evidence type="ECO:0000256" key="1">
    <source>
        <dbReference type="ARBA" id="ARBA00001974"/>
    </source>
</evidence>
<dbReference type="PROSITE" id="PS51324">
    <property type="entry name" value="ERV_ALR"/>
    <property type="match status" value="1"/>
</dbReference>
<dbReference type="STRING" id="286115.A0A507DM23"/>
<keyword evidence="3 6" id="KW-0274">FAD</keyword>
<keyword evidence="2 6" id="KW-0285">Flavoprotein</keyword>
<dbReference type="GO" id="GO:0050660">
    <property type="term" value="F:flavin adenine dinucleotide binding"/>
    <property type="evidence" value="ECO:0007669"/>
    <property type="project" value="TreeGrafter"/>
</dbReference>
<dbReference type="AlphaFoldDB" id="A0A507DM23"/>
<keyword evidence="6" id="KW-1133">Transmembrane helix</keyword>
<keyword evidence="10" id="KW-1185">Reference proteome</keyword>
<comment type="cofactor">
    <cofactor evidence="1 6">
        <name>FAD</name>
        <dbReference type="ChEBI" id="CHEBI:57692"/>
    </cofactor>
</comment>
<evidence type="ECO:0000256" key="2">
    <source>
        <dbReference type="ARBA" id="ARBA00022630"/>
    </source>
</evidence>
<evidence type="ECO:0000256" key="5">
    <source>
        <dbReference type="ARBA" id="ARBA00023157"/>
    </source>
</evidence>
<dbReference type="PANTHER" id="PTHR12645:SF1">
    <property type="entry name" value="FAD-LINKED SULFHYDRYL OXIDASE ERV2"/>
    <property type="match status" value="1"/>
</dbReference>
<dbReference type="EC" id="1.8.3.2" evidence="6"/>
<sequence>MLAILGRTRRILLILALGLLVVLGTALIAAILQSQYSGPDLLHTNHHILQSDNGISESASNSFWKPFQSGSTSHRNGDVIMGAMTNESVKAELGRATWRLLHTMVNKFPLDAEAEERETIVDFIYLLSRLYPCGDCARHFQKLLTEHPPNATSRQTLQQWACDVHNLVNARLEKPQFNCSLVEEAWKCGCSEDT</sequence>
<name>A0A507DM23_9FUNG</name>
<evidence type="ECO:0000313" key="9">
    <source>
        <dbReference type="EMBL" id="TPX52566.1"/>
    </source>
</evidence>
<dbReference type="InterPro" id="IPR039799">
    <property type="entry name" value="ALR/ERV"/>
</dbReference>
<dbReference type="GO" id="GO:0005739">
    <property type="term" value="C:mitochondrion"/>
    <property type="evidence" value="ECO:0007669"/>
    <property type="project" value="TreeGrafter"/>
</dbReference>
<evidence type="ECO:0000256" key="4">
    <source>
        <dbReference type="ARBA" id="ARBA00023002"/>
    </source>
</evidence>
<dbReference type="GO" id="GO:0016971">
    <property type="term" value="F:flavin-dependent sulfhydryl oxidase activity"/>
    <property type="evidence" value="ECO:0007669"/>
    <property type="project" value="InterPro"/>
</dbReference>
<protein>
    <recommendedName>
        <fullName evidence="6">Sulfhydryl oxidase</fullName>
        <ecNumber evidence="6">1.8.3.2</ecNumber>
    </recommendedName>
</protein>
<evidence type="ECO:0000313" key="11">
    <source>
        <dbReference type="Proteomes" id="UP000320475"/>
    </source>
</evidence>
<gene>
    <name evidence="8" type="ORF">SeLEV6574_g04719</name>
    <name evidence="9" type="ORF">SeMB42_g01338</name>
</gene>
<dbReference type="FunFam" id="1.20.120.310:FF:000002">
    <property type="entry name" value="Sulfhydryl oxidase"/>
    <property type="match status" value="1"/>
</dbReference>
<keyword evidence="6" id="KW-0472">Membrane</keyword>
<evidence type="ECO:0000259" key="7">
    <source>
        <dbReference type="PROSITE" id="PS51324"/>
    </source>
</evidence>
<dbReference type="Pfam" id="PF04777">
    <property type="entry name" value="Evr1_Alr"/>
    <property type="match status" value="1"/>
</dbReference>
<dbReference type="OrthoDB" id="59470at2759"/>
<proteinExistence type="predicted"/>
<evidence type="ECO:0000256" key="6">
    <source>
        <dbReference type="RuleBase" id="RU371123"/>
    </source>
</evidence>
<dbReference type="InterPro" id="IPR036774">
    <property type="entry name" value="ERV/ALR_sulphydryl_oxid_sf"/>
</dbReference>
<dbReference type="Proteomes" id="UP000317494">
    <property type="component" value="Unassembled WGS sequence"/>
</dbReference>
<comment type="caution">
    <text evidence="9">The sequence shown here is derived from an EMBL/GenBank/DDBJ whole genome shotgun (WGS) entry which is preliminary data.</text>
</comment>
<dbReference type="EMBL" id="QEAN01000033">
    <property type="protein sequence ID" value="TPX52566.1"/>
    <property type="molecule type" value="Genomic_DNA"/>
</dbReference>
<dbReference type="Gene3D" id="1.20.120.310">
    <property type="entry name" value="ERV/ALR sulfhydryl oxidase domain"/>
    <property type="match status" value="1"/>
</dbReference>
<dbReference type="SUPFAM" id="SSF69000">
    <property type="entry name" value="FAD-dependent thiol oxidase"/>
    <property type="match status" value="1"/>
</dbReference>
<keyword evidence="5" id="KW-1015">Disulfide bond</keyword>
<dbReference type="InterPro" id="IPR017905">
    <property type="entry name" value="ERV/ALR_sulphydryl_oxidase"/>
</dbReference>
<reference evidence="10 11" key="1">
    <citation type="journal article" date="2019" name="Sci. Rep.">
        <title>Comparative genomics of chytrid fungi reveal insights into the obligate biotrophic and pathogenic lifestyle of Synchytrium endobioticum.</title>
        <authorList>
            <person name="van de Vossenberg B.T.L.H."/>
            <person name="Warris S."/>
            <person name="Nguyen H.D.T."/>
            <person name="van Gent-Pelzer M.P.E."/>
            <person name="Joly D.L."/>
            <person name="van de Geest H.C."/>
            <person name="Bonants P.J.M."/>
            <person name="Smith D.S."/>
            <person name="Levesque C.A."/>
            <person name="van der Lee T.A.J."/>
        </authorList>
    </citation>
    <scope>NUCLEOTIDE SEQUENCE [LARGE SCALE GENOMIC DNA]</scope>
    <source>
        <strain evidence="8 11">LEV6574</strain>
        <strain evidence="9 10">MB42</strain>
    </source>
</reference>
<dbReference type="PANTHER" id="PTHR12645">
    <property type="entry name" value="ALR/ERV"/>
    <property type="match status" value="1"/>
</dbReference>
<accession>A0A507DM23</accession>
<keyword evidence="4 6" id="KW-0560">Oxidoreductase</keyword>
<organism evidence="9 10">
    <name type="scientific">Synchytrium endobioticum</name>
    <dbReference type="NCBI Taxonomy" id="286115"/>
    <lineage>
        <taxon>Eukaryota</taxon>
        <taxon>Fungi</taxon>
        <taxon>Fungi incertae sedis</taxon>
        <taxon>Chytridiomycota</taxon>
        <taxon>Chytridiomycota incertae sedis</taxon>
        <taxon>Chytridiomycetes</taxon>
        <taxon>Synchytriales</taxon>
        <taxon>Synchytriaceae</taxon>
        <taxon>Synchytrium</taxon>
    </lineage>
</organism>
<feature type="transmembrane region" description="Helical" evidence="6">
    <location>
        <begin position="12"/>
        <end position="32"/>
    </location>
</feature>
<keyword evidence="6" id="KW-0812">Transmembrane</keyword>